<reference evidence="3" key="1">
    <citation type="submission" date="2020-10" db="EMBL/GenBank/DDBJ databases">
        <title>Diversity and distribution of actinomycetes associated with coral in the coast of Hainan.</title>
        <authorList>
            <person name="Li F."/>
        </authorList>
    </citation>
    <scope>NUCLEOTIDE SEQUENCE</scope>
    <source>
        <strain evidence="3">HNM0983</strain>
    </source>
</reference>
<feature type="region of interest" description="Disordered" evidence="1">
    <location>
        <begin position="1"/>
        <end position="90"/>
    </location>
</feature>
<feature type="domain" description="M23ase beta-sheet core" evidence="2">
    <location>
        <begin position="96"/>
        <end position="190"/>
    </location>
</feature>
<evidence type="ECO:0000313" key="4">
    <source>
        <dbReference type="Proteomes" id="UP000598360"/>
    </source>
</evidence>
<feature type="compositionally biased region" description="Basic and acidic residues" evidence="1">
    <location>
        <begin position="24"/>
        <end position="44"/>
    </location>
</feature>
<evidence type="ECO:0000259" key="2">
    <source>
        <dbReference type="Pfam" id="PF01551"/>
    </source>
</evidence>
<accession>A0A929G0Z9</accession>
<dbReference type="PANTHER" id="PTHR21666:SF270">
    <property type="entry name" value="MUREIN HYDROLASE ACTIVATOR ENVC"/>
    <property type="match status" value="1"/>
</dbReference>
<dbReference type="GO" id="GO:0004222">
    <property type="term" value="F:metalloendopeptidase activity"/>
    <property type="evidence" value="ECO:0007669"/>
    <property type="project" value="TreeGrafter"/>
</dbReference>
<dbReference type="CDD" id="cd12797">
    <property type="entry name" value="M23_peptidase"/>
    <property type="match status" value="1"/>
</dbReference>
<proteinExistence type="predicted"/>
<dbReference type="InterPro" id="IPR016047">
    <property type="entry name" value="M23ase_b-sheet_dom"/>
</dbReference>
<dbReference type="Proteomes" id="UP000598360">
    <property type="component" value="Unassembled WGS sequence"/>
</dbReference>
<keyword evidence="4" id="KW-1185">Reference proteome</keyword>
<comment type="caution">
    <text evidence="3">The sequence shown here is derived from an EMBL/GenBank/DDBJ whole genome shotgun (WGS) entry which is preliminary data.</text>
</comment>
<dbReference type="AlphaFoldDB" id="A0A929G0Z9"/>
<dbReference type="EMBL" id="JADEYC010000009">
    <property type="protein sequence ID" value="MBE9374153.1"/>
    <property type="molecule type" value="Genomic_DNA"/>
</dbReference>
<dbReference type="InterPro" id="IPR011055">
    <property type="entry name" value="Dup_hybrid_motif"/>
</dbReference>
<name>A0A929G0Z9_9PSEU</name>
<evidence type="ECO:0000256" key="1">
    <source>
        <dbReference type="SAM" id="MobiDB-lite"/>
    </source>
</evidence>
<feature type="compositionally biased region" description="Low complexity" evidence="1">
    <location>
        <begin position="50"/>
        <end position="63"/>
    </location>
</feature>
<protein>
    <submittedName>
        <fullName evidence="3">Peptidoglycan DD-metalloendopeptidase family protein</fullName>
    </submittedName>
</protein>
<feature type="compositionally biased region" description="Low complexity" evidence="1">
    <location>
        <begin position="10"/>
        <end position="23"/>
    </location>
</feature>
<gene>
    <name evidence="3" type="ORF">IQ251_06790</name>
</gene>
<dbReference type="InterPro" id="IPR050570">
    <property type="entry name" value="Cell_wall_metabolism_enzyme"/>
</dbReference>
<dbReference type="Gene3D" id="2.70.70.10">
    <property type="entry name" value="Glucose Permease (Domain IIA)"/>
    <property type="match status" value="1"/>
</dbReference>
<dbReference type="Pfam" id="PF01551">
    <property type="entry name" value="Peptidase_M23"/>
    <property type="match status" value="1"/>
</dbReference>
<organism evidence="3 4">
    <name type="scientific">Saccharopolyspora montiporae</name>
    <dbReference type="NCBI Taxonomy" id="2781240"/>
    <lineage>
        <taxon>Bacteria</taxon>
        <taxon>Bacillati</taxon>
        <taxon>Actinomycetota</taxon>
        <taxon>Actinomycetes</taxon>
        <taxon>Pseudonocardiales</taxon>
        <taxon>Pseudonocardiaceae</taxon>
        <taxon>Saccharopolyspora</taxon>
    </lineage>
</organism>
<evidence type="ECO:0000313" key="3">
    <source>
        <dbReference type="EMBL" id="MBE9374153.1"/>
    </source>
</evidence>
<dbReference type="SUPFAM" id="SSF51261">
    <property type="entry name" value="Duplicated hybrid motif"/>
    <property type="match status" value="1"/>
</dbReference>
<dbReference type="PANTHER" id="PTHR21666">
    <property type="entry name" value="PEPTIDASE-RELATED"/>
    <property type="match status" value="1"/>
</dbReference>
<sequence length="203" mass="20622">MSPGDPAPPRGAAVPGGPAIAGDPAERSERGTETDLGHPERVEPQQESSGAPPAGEEAAPPAGEAEEQERAAPSGAWVSPADGTLSSGFGPRWGTFHNGVDIANEIGTPVRAGSSGTVISSGPASGYGLWVRVEHPDSTISVYGHIDSSGVEVGQDVGTGEQIATMGNRGNSTGPHLHYQIEVGGEPVDPEQFYADRGARLLG</sequence>